<dbReference type="NCBIfam" id="TIGR01706">
    <property type="entry name" value="NAPA"/>
    <property type="match status" value="1"/>
</dbReference>
<evidence type="ECO:0000256" key="11">
    <source>
        <dbReference type="ARBA" id="ARBA00023014"/>
    </source>
</evidence>
<dbReference type="PROSITE" id="PS00551">
    <property type="entry name" value="MOLYBDOPTERIN_PROK_1"/>
    <property type="match status" value="1"/>
</dbReference>
<dbReference type="Gene3D" id="3.40.50.740">
    <property type="match status" value="1"/>
</dbReference>
<accession>A0ABV2SQN8</accession>
<feature type="binding site" evidence="13">
    <location>
        <begin position="514"/>
        <end position="515"/>
    </location>
    <ligand>
        <name>Mo-bis(molybdopterin guanine dinucleotide)</name>
        <dbReference type="ChEBI" id="CHEBI:60539"/>
    </ligand>
</feature>
<comment type="subcellular location">
    <subcellularLocation>
        <location evidence="13">Periplasm</location>
    </subcellularLocation>
</comment>
<keyword evidence="6 13" id="KW-0732">Signal</keyword>
<comment type="PTM">
    <text evidence="13">Predicted to be exported by the Tat system. The position of the signal peptide cleavage has not been experimentally proven.</text>
</comment>
<feature type="binding site" evidence="13">
    <location>
        <begin position="724"/>
        <end position="733"/>
    </location>
    <ligand>
        <name>Mo-bis(molybdopterin guanine dinucleotide)</name>
        <dbReference type="ChEBI" id="CHEBI:60539"/>
    </ligand>
</feature>
<evidence type="ECO:0000256" key="2">
    <source>
        <dbReference type="ARBA" id="ARBA00022448"/>
    </source>
</evidence>
<name>A0ABV2SQN8_9GAMM</name>
<dbReference type="InterPro" id="IPR006963">
    <property type="entry name" value="Mopterin_OxRdtase_4Fe-4S_dom"/>
</dbReference>
<dbReference type="EC" id="1.9.6.1" evidence="13"/>
<comment type="catalytic activity">
    <reaction evidence="13">
        <text>2 Fe(II)-[cytochrome] + nitrate + 2 H(+) = 2 Fe(III)-[cytochrome] + nitrite + H2O</text>
        <dbReference type="Rhea" id="RHEA:12909"/>
        <dbReference type="Rhea" id="RHEA-COMP:11777"/>
        <dbReference type="Rhea" id="RHEA-COMP:11778"/>
        <dbReference type="ChEBI" id="CHEBI:15377"/>
        <dbReference type="ChEBI" id="CHEBI:15378"/>
        <dbReference type="ChEBI" id="CHEBI:16301"/>
        <dbReference type="ChEBI" id="CHEBI:17632"/>
        <dbReference type="ChEBI" id="CHEBI:29033"/>
        <dbReference type="ChEBI" id="CHEBI:29034"/>
        <dbReference type="EC" id="1.9.6.1"/>
    </reaction>
</comment>
<feature type="binding site" evidence="13">
    <location>
        <position position="564"/>
    </location>
    <ligand>
        <name>Mo-bis(molybdopterin guanine dinucleotide)</name>
        <dbReference type="ChEBI" id="CHEBI:60539"/>
    </ligand>
</feature>
<keyword evidence="11 13" id="KW-0411">Iron-sulfur</keyword>
<feature type="domain" description="4Fe-4S Mo/W bis-MGD-type" evidence="15">
    <location>
        <begin position="41"/>
        <end position="97"/>
    </location>
</feature>
<dbReference type="PROSITE" id="PS51318">
    <property type="entry name" value="TAT"/>
    <property type="match status" value="1"/>
</dbReference>
<dbReference type="Pfam" id="PF04879">
    <property type="entry name" value="Molybdop_Fe4S4"/>
    <property type="match status" value="1"/>
</dbReference>
<dbReference type="Proteomes" id="UP001549366">
    <property type="component" value="Unassembled WGS sequence"/>
</dbReference>
<protein>
    <recommendedName>
        <fullName evidence="13">Periplasmic nitrate reductase</fullName>
        <ecNumber evidence="13">1.9.6.1</ecNumber>
    </recommendedName>
</protein>
<dbReference type="InterPro" id="IPR006656">
    <property type="entry name" value="Mopterin_OxRdtase"/>
</dbReference>
<feature type="binding site" evidence="13">
    <location>
        <position position="185"/>
    </location>
    <ligand>
        <name>Mo-bis(molybdopterin guanine dinucleotide)</name>
        <dbReference type="ChEBI" id="CHEBI:60539"/>
    </ligand>
</feature>
<dbReference type="Pfam" id="PF00384">
    <property type="entry name" value="Molybdopterin"/>
    <property type="match status" value="1"/>
</dbReference>
<feature type="binding site" evidence="13">
    <location>
        <position position="825"/>
    </location>
    <ligand>
        <name>Mo-bis(molybdopterin guanine dinucleotide)</name>
        <dbReference type="ChEBI" id="CHEBI:60539"/>
    </ligand>
</feature>
<feature type="binding site" evidence="13">
    <location>
        <position position="85"/>
    </location>
    <ligand>
        <name>Mo-bis(molybdopterin guanine dinucleotide)</name>
        <dbReference type="ChEBI" id="CHEBI:60539"/>
    </ligand>
</feature>
<feature type="binding site" evidence="13">
    <location>
        <position position="382"/>
    </location>
    <ligand>
        <name>Mo-bis(molybdopterin guanine dinucleotide)</name>
        <dbReference type="ChEBI" id="CHEBI:60539"/>
    </ligand>
</feature>
<feature type="binding site" evidence="13">
    <location>
        <position position="488"/>
    </location>
    <ligand>
        <name>Mo-bis(molybdopterin guanine dinucleotide)</name>
        <dbReference type="ChEBI" id="CHEBI:60539"/>
    </ligand>
</feature>
<dbReference type="InterPro" id="IPR050123">
    <property type="entry name" value="Prok_molybdopt-oxidoreductase"/>
</dbReference>
<evidence type="ECO:0000256" key="10">
    <source>
        <dbReference type="ARBA" id="ARBA00023004"/>
    </source>
</evidence>
<keyword evidence="12 13" id="KW-0534">Nitrate assimilation</keyword>
<dbReference type="NCBIfam" id="TIGR01409">
    <property type="entry name" value="TAT_signal_seq"/>
    <property type="match status" value="1"/>
</dbReference>
<evidence type="ECO:0000256" key="13">
    <source>
        <dbReference type="HAMAP-Rule" id="MF_01630"/>
    </source>
</evidence>
<comment type="subunit">
    <text evidence="13">Component of the periplasmic nitrate reductase NapAB complex composed of NapA and NapB.</text>
</comment>
<comment type="function">
    <text evidence="13">Catalytic subunit of the periplasmic nitrate reductase complex NapAB. Receives electrons from NapB and catalyzes the reduction of nitrate to nitrite.</text>
</comment>
<dbReference type="Gene3D" id="2.40.40.20">
    <property type="match status" value="1"/>
</dbReference>
<feature type="binding site" evidence="13">
    <location>
        <begin position="249"/>
        <end position="253"/>
    </location>
    <ligand>
        <name>Mo-bis(molybdopterin guanine dinucleotide)</name>
        <dbReference type="ChEBI" id="CHEBI:60539"/>
    </ligand>
</feature>
<evidence type="ECO:0000256" key="1">
    <source>
        <dbReference type="ARBA" id="ARBA00008747"/>
    </source>
</evidence>
<dbReference type="InterPro" id="IPR009010">
    <property type="entry name" value="Asp_de-COase-like_dom_sf"/>
</dbReference>
<keyword evidence="4 13" id="KW-0500">Molybdenum</keyword>
<dbReference type="InterPro" id="IPR006311">
    <property type="entry name" value="TAT_signal"/>
</dbReference>
<keyword evidence="5 13" id="KW-0479">Metal-binding</keyword>
<evidence type="ECO:0000256" key="12">
    <source>
        <dbReference type="ARBA" id="ARBA00023063"/>
    </source>
</evidence>
<feature type="binding site" evidence="13">
    <location>
        <position position="537"/>
    </location>
    <ligand>
        <name>Mo-bis(molybdopterin guanine dinucleotide)</name>
        <dbReference type="ChEBI" id="CHEBI:60539"/>
    </ligand>
</feature>
<keyword evidence="8 13" id="KW-0249">Electron transport</keyword>
<evidence type="ECO:0000256" key="4">
    <source>
        <dbReference type="ARBA" id="ARBA00022505"/>
    </source>
</evidence>
<comment type="similarity">
    <text evidence="1 13">Belongs to the prokaryotic molybdopterin-containing oxidoreductase family. NasA/NapA/NarB subfamily.</text>
</comment>
<feature type="signal peptide" evidence="14">
    <location>
        <begin position="1"/>
        <end position="29"/>
    </location>
</feature>
<evidence type="ECO:0000256" key="9">
    <source>
        <dbReference type="ARBA" id="ARBA00023002"/>
    </source>
</evidence>
<feature type="binding site" evidence="13">
    <location>
        <position position="83"/>
    </location>
    <ligand>
        <name>[4Fe-4S] cluster</name>
        <dbReference type="ChEBI" id="CHEBI:49883"/>
    </ligand>
</feature>
<evidence type="ECO:0000256" key="6">
    <source>
        <dbReference type="ARBA" id="ARBA00022729"/>
    </source>
</evidence>
<keyword evidence="10 13" id="KW-0408">Iron</keyword>
<dbReference type="InterPro" id="IPR019546">
    <property type="entry name" value="TAT_signal_bac_arc"/>
</dbReference>
<comment type="caution">
    <text evidence="16">The sequence shown here is derived from an EMBL/GenBank/DDBJ whole genome shotgun (WGS) entry which is preliminary data.</text>
</comment>
<dbReference type="InterPro" id="IPR027467">
    <property type="entry name" value="MopterinOxRdtase_cofactor_BS"/>
</dbReference>
<keyword evidence="17" id="KW-1185">Reference proteome</keyword>
<proteinExistence type="inferred from homology"/>
<dbReference type="InterPro" id="IPR010051">
    <property type="entry name" value="Periplasm_NO3_reductase_lsu"/>
</dbReference>
<feature type="binding site" evidence="13">
    <location>
        <position position="808"/>
    </location>
    <ligand>
        <name>Mo-bis(molybdopterin guanine dinucleotide)</name>
        <dbReference type="ChEBI" id="CHEBI:60539"/>
    </ligand>
</feature>
<dbReference type="SUPFAM" id="SSF53706">
    <property type="entry name" value="Formate dehydrogenase/DMSO reductase, domains 1-3"/>
    <property type="match status" value="1"/>
</dbReference>
<dbReference type="RefSeq" id="WP_354009418.1">
    <property type="nucleotide sequence ID" value="NZ_JBEWTA010000001.1"/>
</dbReference>
<feature type="binding site" evidence="13">
    <location>
        <begin position="268"/>
        <end position="270"/>
    </location>
    <ligand>
        <name>Mo-bis(molybdopterin guanine dinucleotide)</name>
        <dbReference type="ChEBI" id="CHEBI:60539"/>
    </ligand>
</feature>
<evidence type="ECO:0000256" key="3">
    <source>
        <dbReference type="ARBA" id="ARBA00022485"/>
    </source>
</evidence>
<feature type="binding site" evidence="13">
    <location>
        <position position="48"/>
    </location>
    <ligand>
        <name>[4Fe-4S] cluster</name>
        <dbReference type="ChEBI" id="CHEBI:49883"/>
    </ligand>
</feature>
<dbReference type="PANTHER" id="PTHR43105">
    <property type="entry name" value="RESPIRATORY NITRATE REDUCTASE"/>
    <property type="match status" value="1"/>
</dbReference>
<dbReference type="Pfam" id="PF01568">
    <property type="entry name" value="Molydop_binding"/>
    <property type="match status" value="1"/>
</dbReference>
<evidence type="ECO:0000256" key="5">
    <source>
        <dbReference type="ARBA" id="ARBA00022723"/>
    </source>
</evidence>
<dbReference type="Gene3D" id="3.30.200.210">
    <property type="match status" value="1"/>
</dbReference>
<dbReference type="CDD" id="cd02791">
    <property type="entry name" value="MopB_CT_Nitrate-R-NapA-like"/>
    <property type="match status" value="1"/>
</dbReference>
<dbReference type="SUPFAM" id="SSF50692">
    <property type="entry name" value="ADC-like"/>
    <property type="match status" value="1"/>
</dbReference>
<dbReference type="Gene3D" id="3.40.228.10">
    <property type="entry name" value="Dimethylsulfoxide Reductase, domain 2"/>
    <property type="match status" value="1"/>
</dbReference>
<dbReference type="GO" id="GO:0050140">
    <property type="term" value="F:nitrate reductase (cytochrome) activity"/>
    <property type="evidence" value="ECO:0007669"/>
    <property type="project" value="UniProtKB-EC"/>
</dbReference>
<dbReference type="PROSITE" id="PS51669">
    <property type="entry name" value="4FE4S_MOW_BIS_MGD"/>
    <property type="match status" value="1"/>
</dbReference>
<keyword evidence="9 13" id="KW-0560">Oxidoreductase</keyword>
<evidence type="ECO:0000313" key="16">
    <source>
        <dbReference type="EMBL" id="MET4759434.1"/>
    </source>
</evidence>
<organism evidence="16 17">
    <name type="scientific">Endozoicomonas lisbonensis</name>
    <dbReference type="NCBI Taxonomy" id="3120522"/>
    <lineage>
        <taxon>Bacteria</taxon>
        <taxon>Pseudomonadati</taxon>
        <taxon>Pseudomonadota</taxon>
        <taxon>Gammaproteobacteria</taxon>
        <taxon>Oceanospirillales</taxon>
        <taxon>Endozoicomonadaceae</taxon>
        <taxon>Endozoicomonas</taxon>
    </lineage>
</organism>
<keyword evidence="7 13" id="KW-0574">Periplasm</keyword>
<gene>
    <name evidence="13" type="primary">napA</name>
    <name evidence="16" type="ORF">V5J35_004626</name>
</gene>
<evidence type="ECO:0000313" key="17">
    <source>
        <dbReference type="Proteomes" id="UP001549366"/>
    </source>
</evidence>
<feature type="binding site" evidence="13">
    <location>
        <position position="800"/>
    </location>
    <ligand>
        <name>substrate</name>
    </ligand>
</feature>
<dbReference type="SMART" id="SM00926">
    <property type="entry name" value="Molybdop_Fe4S4"/>
    <property type="match status" value="1"/>
</dbReference>
<dbReference type="HAMAP" id="MF_01630">
    <property type="entry name" value="Nitrate_reduct_NapA"/>
    <property type="match status" value="1"/>
</dbReference>
<feature type="binding site" evidence="13">
    <location>
        <position position="181"/>
    </location>
    <ligand>
        <name>Mo-bis(molybdopterin guanine dinucleotide)</name>
        <dbReference type="ChEBI" id="CHEBI:60539"/>
    </ligand>
</feature>
<feature type="binding site" evidence="13">
    <location>
        <begin position="218"/>
        <end position="225"/>
    </location>
    <ligand>
        <name>Mo-bis(molybdopterin guanine dinucleotide)</name>
        <dbReference type="ChEBI" id="CHEBI:60539"/>
    </ligand>
</feature>
<sequence length="834" mass="94006">MKQSRRDFIKSSAVAATAAAAGVSIPASASQLIASSKDSEVKWDKAPCRFCGTGCSVLVGTQNGRVVATQADPESPVNRGMTCIKGYFLSKIMYGKDRIQTPLLLMKNGQFDKNGDFTPISWDQAFDIMAEKWKAAIAKSRNSDEMPAVGMFGSGQWTVWEGYAAAKLMKAGFRSNHIDPNARHCMASAVVGFMRTFGMDEPMGCYDDFEHADAFVLWGANMAEMHPVLWARLTARRLGYPHVKVAVMSTYKHRSFELSDNSIIFTPQTDLAIGNYIANYIIQSGSVNEEFVKKHTHFRRGVTDIGYGLRPDHELEKKAANPGNGDSTPMSFEEYAGFVSDYTVEKVSKLSGVPEQNLEELAKLYADPGVKVVSLWTMGVNQHTRGVWMNNLIYNIHLLTGKISEPGNGPFSLTGQPSACGTAREVGTFAHRLPADMVVNNKAHRDMAEKIWQLPEGTIPGTVGYHAVLQNRMLKDGKLNAYWVMCTNNMQTAPNINNESLPGYRNPDNFIVVSDPYPTVTGQAADLILPTAMWVEKEGAYGNAERRTQMWYQQVQPPGESRSDLWQLMEFSKRFKVEEVWSDELLEKVPHLRGKTLFEVLYANGKANEFSLDEIPEERLNQESRDFGFYVHKGLYEEYAAFGRGKAHDLADFEVYHQTRGKRWPVVNGEETLWRYREGYDSYVKEGEGFNFYGKPDGKAWIFALPYEPPHESPDEEYDLWLSTGRVLEHWHSGSMTRRVPELHRSYPDAQLFMHPDDASERGLRRGDEIKVISRYGEVRTRVETKGRNRMPKGLTYMAFFDAKQLVNKLLVDATDPLSRETDFKKTAVKVVKA</sequence>
<feature type="binding site" evidence="13">
    <location>
        <position position="378"/>
    </location>
    <ligand>
        <name>Mo-bis(molybdopterin guanine dinucleotide)</name>
        <dbReference type="ChEBI" id="CHEBI:60539"/>
    </ligand>
</feature>
<comment type="cofactor">
    <cofactor evidence="13">
        <name>Mo-bis(molybdopterin guanine dinucleotide)</name>
        <dbReference type="ChEBI" id="CHEBI:60539"/>
    </cofactor>
    <text evidence="13">Binds 1 molybdenum-bis(molybdopterin guanine dinucleotide) (Mo-bis-MGD) cofactor per subunit.</text>
</comment>
<comment type="cofactor">
    <cofactor evidence="13">
        <name>[4Fe-4S] cluster</name>
        <dbReference type="ChEBI" id="CHEBI:49883"/>
    </cofactor>
    <text evidence="13">Binds 1 [4Fe-4S] cluster.</text>
</comment>
<dbReference type="InterPro" id="IPR041957">
    <property type="entry name" value="CT_Nitrate-R-NapA-like"/>
</dbReference>
<keyword evidence="3 13" id="KW-0004">4Fe-4S</keyword>
<evidence type="ECO:0000256" key="14">
    <source>
        <dbReference type="SAM" id="SignalP"/>
    </source>
</evidence>
<dbReference type="InterPro" id="IPR006657">
    <property type="entry name" value="MoPterin_dinucl-bd_dom"/>
</dbReference>
<reference evidence="16 17" key="1">
    <citation type="submission" date="2024-06" db="EMBL/GenBank/DDBJ databases">
        <title>Genomic Encyclopedia of Type Strains, Phase V (KMG-V): Genome sequencing to study the core and pangenomes of soil and plant-associated prokaryotes.</title>
        <authorList>
            <person name="Whitman W."/>
        </authorList>
    </citation>
    <scope>NUCLEOTIDE SEQUENCE [LARGE SCALE GENOMIC DNA]</scope>
    <source>
        <strain evidence="16 17">NE40</strain>
    </source>
</reference>
<feature type="binding site" evidence="13">
    <location>
        <position position="51"/>
    </location>
    <ligand>
        <name>[4Fe-4S] cluster</name>
        <dbReference type="ChEBI" id="CHEBI:49883"/>
    </ligand>
</feature>
<evidence type="ECO:0000259" key="15">
    <source>
        <dbReference type="PROSITE" id="PS51669"/>
    </source>
</evidence>
<keyword evidence="2 13" id="KW-0813">Transport</keyword>
<dbReference type="EMBL" id="JBEWTB010000002">
    <property type="protein sequence ID" value="MET4759434.1"/>
    <property type="molecule type" value="Genomic_DNA"/>
</dbReference>
<evidence type="ECO:0000256" key="8">
    <source>
        <dbReference type="ARBA" id="ARBA00022982"/>
    </source>
</evidence>
<feature type="binding site" evidence="13">
    <location>
        <position position="156"/>
    </location>
    <ligand>
        <name>Mo-bis(molybdopterin guanine dinucleotide)</name>
        <dbReference type="ChEBI" id="CHEBI:60539"/>
    </ligand>
</feature>
<evidence type="ECO:0000256" key="7">
    <source>
        <dbReference type="ARBA" id="ARBA00022764"/>
    </source>
</evidence>
<feature type="binding site" evidence="13">
    <location>
        <position position="55"/>
    </location>
    <ligand>
        <name>[4Fe-4S] cluster</name>
        <dbReference type="ChEBI" id="CHEBI:49883"/>
    </ligand>
</feature>
<dbReference type="CDD" id="cd02754">
    <property type="entry name" value="MopB_Nitrate-R-NapA-like"/>
    <property type="match status" value="1"/>
</dbReference>
<dbReference type="PANTHER" id="PTHR43105:SF11">
    <property type="entry name" value="PERIPLASMIC NITRATE REDUCTASE"/>
    <property type="match status" value="1"/>
</dbReference>
<feature type="chain" id="PRO_5047418816" description="Periplasmic nitrate reductase" evidence="14">
    <location>
        <begin position="30"/>
        <end position="834"/>
    </location>
</feature>
<dbReference type="NCBIfam" id="NF010055">
    <property type="entry name" value="PRK13532.1"/>
    <property type="match status" value="1"/>
</dbReference>